<dbReference type="EMBL" id="PGGM01000003">
    <property type="protein sequence ID" value="PSH65099.1"/>
    <property type="molecule type" value="Genomic_DNA"/>
</dbReference>
<proteinExistence type="predicted"/>
<evidence type="ECO:0000313" key="2">
    <source>
        <dbReference type="Proteomes" id="UP000241764"/>
    </source>
</evidence>
<organism evidence="1 2">
    <name type="scientific">Phyllobacterium sophorae</name>
    <dbReference type="NCBI Taxonomy" id="1520277"/>
    <lineage>
        <taxon>Bacteria</taxon>
        <taxon>Pseudomonadati</taxon>
        <taxon>Pseudomonadota</taxon>
        <taxon>Alphaproteobacteria</taxon>
        <taxon>Hyphomicrobiales</taxon>
        <taxon>Phyllobacteriaceae</taxon>
        <taxon>Phyllobacterium</taxon>
    </lineage>
</organism>
<keyword evidence="2" id="KW-1185">Reference proteome</keyword>
<dbReference type="Proteomes" id="UP000241764">
    <property type="component" value="Unassembled WGS sequence"/>
</dbReference>
<accession>A0A2P7BF96</accession>
<dbReference type="AlphaFoldDB" id="A0A2P7BF96"/>
<sequence length="119" mass="12974">MKIAGLVAIGILCVSTVETFAQSAEQIRQTAITGAQVSGGVARIAAEICQIDAKLIDAYKERARSAYAADQNFEGNWIIGWNNQQGAVDDISKLQANSHDQYALRRSETCARIRSEMKL</sequence>
<reference evidence="2" key="1">
    <citation type="submission" date="2017-11" db="EMBL/GenBank/DDBJ databases">
        <authorList>
            <person name="Kuznetsova I."/>
            <person name="Sazanova A."/>
            <person name="Chirak E."/>
            <person name="Safronova V."/>
            <person name="Willems A."/>
        </authorList>
    </citation>
    <scope>NUCLEOTIDE SEQUENCE [LARGE SCALE GENOMIC DNA]</scope>
    <source>
        <strain evidence="2">CCBAU 03422</strain>
    </source>
</reference>
<dbReference type="OrthoDB" id="9007286at2"/>
<comment type="caution">
    <text evidence="1">The sequence shown here is derived from an EMBL/GenBank/DDBJ whole genome shotgun (WGS) entry which is preliminary data.</text>
</comment>
<dbReference type="RefSeq" id="WP_106663514.1">
    <property type="nucleotide sequence ID" value="NZ_PGGM01000003.1"/>
</dbReference>
<name>A0A2P7BF96_9HYPH</name>
<protein>
    <submittedName>
        <fullName evidence="1">Uncharacterized protein</fullName>
    </submittedName>
</protein>
<gene>
    <name evidence="1" type="ORF">CU103_08700</name>
</gene>
<evidence type="ECO:0000313" key="1">
    <source>
        <dbReference type="EMBL" id="PSH65099.1"/>
    </source>
</evidence>